<dbReference type="Proteomes" id="UP000243081">
    <property type="component" value="Unassembled WGS sequence"/>
</dbReference>
<organism evidence="3 4">
    <name type="scientific">Cordyceps confragosa</name>
    <name type="common">Lecanicillium lecanii</name>
    <dbReference type="NCBI Taxonomy" id="2714763"/>
    <lineage>
        <taxon>Eukaryota</taxon>
        <taxon>Fungi</taxon>
        <taxon>Dikarya</taxon>
        <taxon>Ascomycota</taxon>
        <taxon>Pezizomycotina</taxon>
        <taxon>Sordariomycetes</taxon>
        <taxon>Hypocreomycetidae</taxon>
        <taxon>Hypocreales</taxon>
        <taxon>Cordycipitaceae</taxon>
        <taxon>Akanthomyces</taxon>
    </lineage>
</organism>
<dbReference type="OMA" id="NPGHYEQ"/>
<dbReference type="EMBL" id="LUKN01003854">
    <property type="protein sequence ID" value="OAQ96839.1"/>
    <property type="molecule type" value="Genomic_DNA"/>
</dbReference>
<keyword evidence="1" id="KW-0732">Signal</keyword>
<dbReference type="PROSITE" id="PS01009">
    <property type="entry name" value="CRISP_1"/>
    <property type="match status" value="1"/>
</dbReference>
<protein>
    <recommendedName>
        <fullName evidence="2">SCP domain-containing protein</fullName>
    </recommendedName>
</protein>
<dbReference type="Gene3D" id="3.40.33.10">
    <property type="entry name" value="CAP"/>
    <property type="match status" value="1"/>
</dbReference>
<keyword evidence="4" id="KW-1185">Reference proteome</keyword>
<evidence type="ECO:0000259" key="2">
    <source>
        <dbReference type="SMART" id="SM00198"/>
    </source>
</evidence>
<evidence type="ECO:0000313" key="3">
    <source>
        <dbReference type="EMBL" id="OAQ96839.1"/>
    </source>
</evidence>
<accession>A0A179I537</accession>
<dbReference type="InterPro" id="IPR035940">
    <property type="entry name" value="CAP_sf"/>
</dbReference>
<feature type="chain" id="PRO_5008104065" description="SCP domain-containing protein" evidence="1">
    <location>
        <begin position="23"/>
        <end position="175"/>
    </location>
</feature>
<feature type="domain" description="SCP" evidence="2">
    <location>
        <begin position="32"/>
        <end position="155"/>
    </location>
</feature>
<dbReference type="SMART" id="SM00198">
    <property type="entry name" value="SCP"/>
    <property type="match status" value="1"/>
</dbReference>
<proteinExistence type="predicted"/>
<dbReference type="InterPro" id="IPR014044">
    <property type="entry name" value="CAP_dom"/>
</dbReference>
<dbReference type="InterPro" id="IPR018244">
    <property type="entry name" value="Allrgn_V5/Tpx1_CS"/>
</dbReference>
<name>A0A179I537_CORDF</name>
<dbReference type="OrthoDB" id="337038at2759"/>
<dbReference type="PRINTS" id="PR00837">
    <property type="entry name" value="V5TPXLIKE"/>
</dbReference>
<dbReference type="InterPro" id="IPR001283">
    <property type="entry name" value="CRISP-related"/>
</dbReference>
<sequence length="175" mass="18981">MPTNVLTKAAVLAIAAVGSISAAPLEVRGPEDFQEMMLQTTNWYRSQHSAEPVSWDQDLADYATNHANTCTNGHSGGPHGENIASGDTWLNWANLFGNERVLFDFDNGMPNGDTGHFTQLVWKSTSRMGCGWAQCPSPVGHFVVCSYEKPGNMGSEVRENVGHQIQGSPNDQFPG</sequence>
<dbReference type="PANTHER" id="PTHR10334">
    <property type="entry name" value="CYSTEINE-RICH SECRETORY PROTEIN-RELATED"/>
    <property type="match status" value="1"/>
</dbReference>
<dbReference type="Pfam" id="PF00188">
    <property type="entry name" value="CAP"/>
    <property type="match status" value="1"/>
</dbReference>
<evidence type="ECO:0000313" key="4">
    <source>
        <dbReference type="Proteomes" id="UP000243081"/>
    </source>
</evidence>
<gene>
    <name evidence="3" type="ORF">LLEC1_03878</name>
</gene>
<dbReference type="AlphaFoldDB" id="A0A179I537"/>
<dbReference type="GO" id="GO:0005576">
    <property type="term" value="C:extracellular region"/>
    <property type="evidence" value="ECO:0007669"/>
    <property type="project" value="InterPro"/>
</dbReference>
<evidence type="ECO:0000256" key="1">
    <source>
        <dbReference type="SAM" id="SignalP"/>
    </source>
</evidence>
<dbReference type="SUPFAM" id="SSF55797">
    <property type="entry name" value="PR-1-like"/>
    <property type="match status" value="1"/>
</dbReference>
<comment type="caution">
    <text evidence="3">The sequence shown here is derived from an EMBL/GenBank/DDBJ whole genome shotgun (WGS) entry which is preliminary data.</text>
</comment>
<reference evidence="3 4" key="1">
    <citation type="submission" date="2016-03" db="EMBL/GenBank/DDBJ databases">
        <title>Fine-scale spatial genetic structure of a fungal parasite of coffee scale insects.</title>
        <authorList>
            <person name="Jackson D."/>
            <person name="Zemenick K.A."/>
            <person name="Malloure B."/>
            <person name="Quandt C.A."/>
            <person name="James T.Y."/>
        </authorList>
    </citation>
    <scope>NUCLEOTIDE SEQUENCE [LARGE SCALE GENOMIC DNA]</scope>
    <source>
        <strain evidence="3 4">UM487</strain>
    </source>
</reference>
<feature type="signal peptide" evidence="1">
    <location>
        <begin position="1"/>
        <end position="22"/>
    </location>
</feature>